<evidence type="ECO:0000313" key="1">
    <source>
        <dbReference type="EMBL" id="PRY53283.1"/>
    </source>
</evidence>
<gene>
    <name evidence="1" type="ORF">B0I27_104293</name>
</gene>
<sequence>MDKYLAPLSKIKIDLPRYALPVISNYNRLEGYPRSTQLDDNVKMEIRDPLWTLCRQWQFGEFQGEDAGTPWQANILGVHTQPQSFVYGNGDTIPFDINIPLETVVEQEKISPDLFLRTQMGRHFFKILKQKNIGKYLNILVEHYPIVNEMKDDDDEGRYFYKGIEGTYPDGYRIHQEVNDGSFQLFIQNNSLIDPSDHSFFIEAGQSFLDWFKHLYQQPEGGQSAWVHEHLEYNFSLESRYKGNNRRLIADQYASGHLDWKDFDQEVISDGANTEDQPAGTEQVQTFIPTPLTFGGMPHHRLWQLEDATTNFGKIDASPTALLNLLLAEYGLTYSNDWFILPYELDINTICQIKGIVVTDVFGQNSYVSPATQDTETNWQQFAVFHQTERDNATKNESLFYMTPSIGRLLEGDDLEKVNFIRDEMSNMVWAIEQIVPSAAGTGRILKRTVPSLKEFQPVDDESKIRYVLGNNVPDNWIPFIPVHKEVGASGVLQEISLQRARMPQGTRPLSSVISEKQPVFFIEEEEVPRAGVIITRNFQRTRWLNGKTFLWVGRRKKAGRGEGLANLMFDQILPIERK</sequence>
<name>A0A2T0U5T7_9SPHI</name>
<dbReference type="RefSeq" id="WP_106292853.1">
    <property type="nucleotide sequence ID" value="NZ_PVTH01000004.1"/>
</dbReference>
<proteinExistence type="predicted"/>
<comment type="caution">
    <text evidence="1">The sequence shown here is derived from an EMBL/GenBank/DDBJ whole genome shotgun (WGS) entry which is preliminary data.</text>
</comment>
<accession>A0A2T0U5T7</accession>
<keyword evidence="2" id="KW-1185">Reference proteome</keyword>
<organism evidence="1 2">
    <name type="scientific">Arcticibacter pallidicorallinus</name>
    <dbReference type="NCBI Taxonomy" id="1259464"/>
    <lineage>
        <taxon>Bacteria</taxon>
        <taxon>Pseudomonadati</taxon>
        <taxon>Bacteroidota</taxon>
        <taxon>Sphingobacteriia</taxon>
        <taxon>Sphingobacteriales</taxon>
        <taxon>Sphingobacteriaceae</taxon>
        <taxon>Arcticibacter</taxon>
    </lineage>
</organism>
<reference evidence="1 2" key="1">
    <citation type="submission" date="2018-03" db="EMBL/GenBank/DDBJ databases">
        <title>Genomic Encyclopedia of Type Strains, Phase III (KMG-III): the genomes of soil and plant-associated and newly described type strains.</title>
        <authorList>
            <person name="Whitman W."/>
        </authorList>
    </citation>
    <scope>NUCLEOTIDE SEQUENCE [LARGE SCALE GENOMIC DNA]</scope>
    <source>
        <strain evidence="1 2">CGMCC 1.9313</strain>
    </source>
</reference>
<dbReference type="EMBL" id="PVTH01000004">
    <property type="protein sequence ID" value="PRY53283.1"/>
    <property type="molecule type" value="Genomic_DNA"/>
</dbReference>
<protein>
    <submittedName>
        <fullName evidence="1">Uncharacterized protein</fullName>
    </submittedName>
</protein>
<dbReference type="AlphaFoldDB" id="A0A2T0U5T7"/>
<dbReference type="OrthoDB" id="9763471at2"/>
<evidence type="ECO:0000313" key="2">
    <source>
        <dbReference type="Proteomes" id="UP000238034"/>
    </source>
</evidence>
<dbReference type="Proteomes" id="UP000238034">
    <property type="component" value="Unassembled WGS sequence"/>
</dbReference>